<dbReference type="GO" id="GO:0005737">
    <property type="term" value="C:cytoplasm"/>
    <property type="evidence" value="ECO:0007669"/>
    <property type="project" value="TreeGrafter"/>
</dbReference>
<feature type="compositionally biased region" description="Low complexity" evidence="4">
    <location>
        <begin position="93"/>
        <end position="107"/>
    </location>
</feature>
<feature type="region of interest" description="Disordered" evidence="4">
    <location>
        <begin position="1"/>
        <end position="48"/>
    </location>
</feature>
<dbReference type="OrthoDB" id="3223806at2759"/>
<dbReference type="InterPro" id="IPR029030">
    <property type="entry name" value="Caspase-like_dom_sf"/>
</dbReference>
<feature type="region of interest" description="Disordered" evidence="4">
    <location>
        <begin position="63"/>
        <end position="107"/>
    </location>
</feature>
<dbReference type="InterPro" id="IPR011600">
    <property type="entry name" value="Pept_C14_caspase"/>
</dbReference>
<accession>S7RGJ6</accession>
<keyword evidence="3" id="KW-0788">Thiol protease</keyword>
<dbReference type="KEGG" id="gtr:GLOTRDRAFT_141026"/>
<keyword evidence="3" id="KW-0645">Protease</keyword>
<evidence type="ECO:0000313" key="7">
    <source>
        <dbReference type="Proteomes" id="UP000030669"/>
    </source>
</evidence>
<evidence type="ECO:0000256" key="3">
    <source>
        <dbReference type="ARBA" id="ARBA00022807"/>
    </source>
</evidence>
<dbReference type="Proteomes" id="UP000030669">
    <property type="component" value="Unassembled WGS sequence"/>
</dbReference>
<feature type="domain" description="Peptidase C14 caspase" evidence="5">
    <location>
        <begin position="140"/>
        <end position="385"/>
    </location>
</feature>
<reference evidence="6 7" key="1">
    <citation type="journal article" date="2012" name="Science">
        <title>The Paleozoic origin of enzymatic lignin decomposition reconstructed from 31 fungal genomes.</title>
        <authorList>
            <person name="Floudas D."/>
            <person name="Binder M."/>
            <person name="Riley R."/>
            <person name="Barry K."/>
            <person name="Blanchette R.A."/>
            <person name="Henrissat B."/>
            <person name="Martinez A.T."/>
            <person name="Otillar R."/>
            <person name="Spatafora J.W."/>
            <person name="Yadav J.S."/>
            <person name="Aerts A."/>
            <person name="Benoit I."/>
            <person name="Boyd A."/>
            <person name="Carlson A."/>
            <person name="Copeland A."/>
            <person name="Coutinho P.M."/>
            <person name="de Vries R.P."/>
            <person name="Ferreira P."/>
            <person name="Findley K."/>
            <person name="Foster B."/>
            <person name="Gaskell J."/>
            <person name="Glotzer D."/>
            <person name="Gorecki P."/>
            <person name="Heitman J."/>
            <person name="Hesse C."/>
            <person name="Hori C."/>
            <person name="Igarashi K."/>
            <person name="Jurgens J.A."/>
            <person name="Kallen N."/>
            <person name="Kersten P."/>
            <person name="Kohler A."/>
            <person name="Kuees U."/>
            <person name="Kumar T.K.A."/>
            <person name="Kuo A."/>
            <person name="LaButti K."/>
            <person name="Larrondo L.F."/>
            <person name="Lindquist E."/>
            <person name="Ling A."/>
            <person name="Lombard V."/>
            <person name="Lucas S."/>
            <person name="Lundell T."/>
            <person name="Martin R."/>
            <person name="McLaughlin D.J."/>
            <person name="Morgenstern I."/>
            <person name="Morin E."/>
            <person name="Murat C."/>
            <person name="Nagy L.G."/>
            <person name="Nolan M."/>
            <person name="Ohm R.A."/>
            <person name="Patyshakuliyeva A."/>
            <person name="Rokas A."/>
            <person name="Ruiz-Duenas F.J."/>
            <person name="Sabat G."/>
            <person name="Salamov A."/>
            <person name="Samejima M."/>
            <person name="Schmutz J."/>
            <person name="Slot J.C."/>
            <person name="St John F."/>
            <person name="Stenlid J."/>
            <person name="Sun H."/>
            <person name="Sun S."/>
            <person name="Syed K."/>
            <person name="Tsang A."/>
            <person name="Wiebenga A."/>
            <person name="Young D."/>
            <person name="Pisabarro A."/>
            <person name="Eastwood D.C."/>
            <person name="Martin F."/>
            <person name="Cullen D."/>
            <person name="Grigoriev I.V."/>
            <person name="Hibbett D.S."/>
        </authorList>
    </citation>
    <scope>NUCLEOTIDE SEQUENCE [LARGE SCALE GENOMIC DNA]</scope>
    <source>
        <strain evidence="6 7">ATCC 11539</strain>
    </source>
</reference>
<sequence>MNWPAFPEPGGHSPSAGVARSSPYPPSPNRNVNYPMPSPSQPVGTPRSAGYQEIYADGQAIRVPPGAEHHPSGHGRSHSYSRPPAQSHHHSHSQPQYNQPQYSQSQYLQRHHAQYLVHAQHGGLVPLQHPDFQYSRCTGRKKALLIGINYTGQREELRGCINDAKSMYYFLRERYGFRKEDMVLLRDDAHNPRDIPTKKNMLDAMRWLVKDAQPHDSLFIHYSGHGGQTKDLDGDEVDGLDEVIFPLDYKKAGTITDDVLNEILVKSLPKACRLTAVFDSCHSGSILDLPFLYHSDGRIKRSQVTDKFRKQRSTPADVVSFSGCKDAQTSADTYEGGLAVGAMSYAFALSLKRSPEQTYAQLLRSVREILNKKYSQKPQLTCSHRLDTNLKFII</sequence>
<keyword evidence="7" id="KW-1185">Reference proteome</keyword>
<dbReference type="OMA" id="MHRIMVT"/>
<organism evidence="6 7">
    <name type="scientific">Gloeophyllum trabeum (strain ATCC 11539 / FP-39264 / Madison 617)</name>
    <name type="common">Brown rot fungus</name>
    <dbReference type="NCBI Taxonomy" id="670483"/>
    <lineage>
        <taxon>Eukaryota</taxon>
        <taxon>Fungi</taxon>
        <taxon>Dikarya</taxon>
        <taxon>Basidiomycota</taxon>
        <taxon>Agaricomycotina</taxon>
        <taxon>Agaricomycetes</taxon>
        <taxon>Gloeophyllales</taxon>
        <taxon>Gloeophyllaceae</taxon>
        <taxon>Gloeophyllum</taxon>
    </lineage>
</organism>
<dbReference type="GO" id="GO:0006508">
    <property type="term" value="P:proteolysis"/>
    <property type="evidence" value="ECO:0007669"/>
    <property type="project" value="InterPro"/>
</dbReference>
<gene>
    <name evidence="6" type="ORF">GLOTRDRAFT_141026</name>
</gene>
<dbReference type="InterPro" id="IPR050452">
    <property type="entry name" value="Metacaspase"/>
</dbReference>
<keyword evidence="3" id="KW-0378">Hydrolase</keyword>
<dbReference type="HOGENOM" id="CLU_029389_0_2_1"/>
<dbReference type="EMBL" id="KB469310">
    <property type="protein sequence ID" value="EPQ51679.1"/>
    <property type="molecule type" value="Genomic_DNA"/>
</dbReference>
<dbReference type="GO" id="GO:0006915">
    <property type="term" value="P:apoptotic process"/>
    <property type="evidence" value="ECO:0007669"/>
    <property type="project" value="UniProtKB-KW"/>
</dbReference>
<evidence type="ECO:0000313" key="6">
    <source>
        <dbReference type="EMBL" id="EPQ51679.1"/>
    </source>
</evidence>
<proteinExistence type="inferred from homology"/>
<evidence type="ECO:0000256" key="4">
    <source>
        <dbReference type="SAM" id="MobiDB-lite"/>
    </source>
</evidence>
<dbReference type="SUPFAM" id="SSF52129">
    <property type="entry name" value="Caspase-like"/>
    <property type="match status" value="1"/>
</dbReference>
<dbReference type="AlphaFoldDB" id="S7RGJ6"/>
<dbReference type="PANTHER" id="PTHR48104:SF30">
    <property type="entry name" value="METACASPASE-1"/>
    <property type="match status" value="1"/>
</dbReference>
<evidence type="ECO:0000256" key="1">
    <source>
        <dbReference type="ARBA" id="ARBA00009005"/>
    </source>
</evidence>
<comment type="similarity">
    <text evidence="1">Belongs to the peptidase C14B family.</text>
</comment>
<dbReference type="RefSeq" id="XP_007870116.1">
    <property type="nucleotide sequence ID" value="XM_007871925.1"/>
</dbReference>
<dbReference type="Gene3D" id="3.40.50.12660">
    <property type="match status" value="1"/>
</dbReference>
<name>S7RGJ6_GLOTA</name>
<dbReference type="Pfam" id="PF00656">
    <property type="entry name" value="Peptidase_C14"/>
    <property type="match status" value="1"/>
</dbReference>
<protein>
    <recommendedName>
        <fullName evidence="5">Peptidase C14 caspase domain-containing protein</fullName>
    </recommendedName>
</protein>
<evidence type="ECO:0000256" key="2">
    <source>
        <dbReference type="ARBA" id="ARBA00022703"/>
    </source>
</evidence>
<dbReference type="GO" id="GO:0004197">
    <property type="term" value="F:cysteine-type endopeptidase activity"/>
    <property type="evidence" value="ECO:0007669"/>
    <property type="project" value="InterPro"/>
</dbReference>
<evidence type="ECO:0000259" key="5">
    <source>
        <dbReference type="Pfam" id="PF00656"/>
    </source>
</evidence>
<dbReference type="PANTHER" id="PTHR48104">
    <property type="entry name" value="METACASPASE-4"/>
    <property type="match status" value="1"/>
</dbReference>
<dbReference type="GeneID" id="19304675"/>
<dbReference type="eggNOG" id="KOG1546">
    <property type="taxonomic scope" value="Eukaryota"/>
</dbReference>
<keyword evidence="2" id="KW-0053">Apoptosis</keyword>